<dbReference type="EMBL" id="SRSO01000005">
    <property type="protein sequence ID" value="TGV03850.1"/>
    <property type="molecule type" value="Genomic_DNA"/>
</dbReference>
<dbReference type="GO" id="GO:0008781">
    <property type="term" value="F:N-acylneuraminate cytidylyltransferase activity"/>
    <property type="evidence" value="ECO:0007669"/>
    <property type="project" value="TreeGrafter"/>
</dbReference>
<reference evidence="1 2" key="1">
    <citation type="submission" date="2019-04" db="EMBL/GenBank/DDBJ databases">
        <authorList>
            <person name="Liu A."/>
        </authorList>
    </citation>
    <scope>NUCLEOTIDE SEQUENCE [LARGE SCALE GENOMIC DNA]</scope>
    <source>
        <strain evidence="1 2">RZ03</strain>
    </source>
</reference>
<keyword evidence="1" id="KW-0548">Nucleotidyltransferase</keyword>
<dbReference type="InterPro" id="IPR003329">
    <property type="entry name" value="Cytidylyl_trans"/>
</dbReference>
<dbReference type="InterPro" id="IPR029044">
    <property type="entry name" value="Nucleotide-diphossugar_trans"/>
</dbReference>
<accession>A0A4S1E029</accession>
<evidence type="ECO:0000313" key="2">
    <source>
        <dbReference type="Proteomes" id="UP000307602"/>
    </source>
</evidence>
<name>A0A4S1E029_9FLAO</name>
<organism evidence="1 2">
    <name type="scientific">Flavivirga rizhaonensis</name>
    <dbReference type="NCBI Taxonomy" id="2559571"/>
    <lineage>
        <taxon>Bacteria</taxon>
        <taxon>Pseudomonadati</taxon>
        <taxon>Bacteroidota</taxon>
        <taxon>Flavobacteriia</taxon>
        <taxon>Flavobacteriales</taxon>
        <taxon>Flavobacteriaceae</taxon>
        <taxon>Flavivirga</taxon>
    </lineage>
</organism>
<dbReference type="NCBIfam" id="TIGR03584">
    <property type="entry name" value="PseF"/>
    <property type="match status" value="1"/>
</dbReference>
<keyword evidence="1" id="KW-0808">Transferase</keyword>
<dbReference type="PANTHER" id="PTHR21485:SF6">
    <property type="entry name" value="N-ACYLNEURAMINATE CYTIDYLYLTRANSFERASE-RELATED"/>
    <property type="match status" value="1"/>
</dbReference>
<dbReference type="Gene3D" id="3.90.550.10">
    <property type="entry name" value="Spore Coat Polysaccharide Biosynthesis Protein SpsA, Chain A"/>
    <property type="match status" value="1"/>
</dbReference>
<proteinExistence type="predicted"/>
<dbReference type="PANTHER" id="PTHR21485">
    <property type="entry name" value="HAD SUPERFAMILY MEMBERS CMAS AND KDSC"/>
    <property type="match status" value="1"/>
</dbReference>
<dbReference type="CDD" id="cd02513">
    <property type="entry name" value="CMP-NeuAc_Synthase"/>
    <property type="match status" value="1"/>
</dbReference>
<dbReference type="InterPro" id="IPR020039">
    <property type="entry name" value="PseF"/>
</dbReference>
<comment type="caution">
    <text evidence="1">The sequence shown here is derived from an EMBL/GenBank/DDBJ whole genome shotgun (WGS) entry which is preliminary data.</text>
</comment>
<evidence type="ECO:0000313" key="1">
    <source>
        <dbReference type="EMBL" id="TGV03850.1"/>
    </source>
</evidence>
<dbReference type="RefSeq" id="WP_135876155.1">
    <property type="nucleotide sequence ID" value="NZ_SRSO01000005.1"/>
</dbReference>
<gene>
    <name evidence="1" type="primary">pseF</name>
    <name evidence="1" type="ORF">EM932_05405</name>
</gene>
<dbReference type="EC" id="2.7.7.81" evidence="1"/>
<protein>
    <submittedName>
        <fullName evidence="1">Pseudaminic acid cytidylyltransferase</fullName>
        <ecNumber evidence="1">2.7.7.81</ecNumber>
    </submittedName>
</protein>
<dbReference type="Proteomes" id="UP000307602">
    <property type="component" value="Unassembled WGS sequence"/>
</dbReference>
<dbReference type="OrthoDB" id="9805604at2"/>
<dbReference type="SUPFAM" id="SSF53448">
    <property type="entry name" value="Nucleotide-diphospho-sugar transferases"/>
    <property type="match status" value="1"/>
</dbReference>
<dbReference type="InterPro" id="IPR050793">
    <property type="entry name" value="CMP-NeuNAc_synthase"/>
</dbReference>
<sequence>MSIIAIVPARGGSKRISKKNIKAFLGKPIITYAIENALKSNLFDEVMVSTDDKEIADVAIEFGAKVPFLRSDKNSDDYATTIDVITEVINSYKKIGKVFKYACCIYPCTPLLTKEKLNESFRVLENGNFDCVFPIIKYGFPIQRAVKVNGNLVEMFQPEHLITRSQDLDSSYHDAGQFYFFNVEKLISKQKLLTNNTSFIELSEMEAQDIDNMVDWELAEVKYKMLHSI</sequence>
<dbReference type="AlphaFoldDB" id="A0A4S1E029"/>
<dbReference type="Pfam" id="PF02348">
    <property type="entry name" value="CTP_transf_3"/>
    <property type="match status" value="1"/>
</dbReference>
<keyword evidence="2" id="KW-1185">Reference proteome</keyword>